<dbReference type="Gene3D" id="2.60.210.10">
    <property type="entry name" value="Apoptosis, Tumor Necrosis Factor Receptor Associated Protein 2, Chain A"/>
    <property type="match status" value="1"/>
</dbReference>
<proteinExistence type="inferred from homology"/>
<dbReference type="InterPro" id="IPR008974">
    <property type="entry name" value="TRAF-like"/>
</dbReference>
<evidence type="ECO:0000256" key="1">
    <source>
        <dbReference type="ARBA" id="ARBA00009119"/>
    </source>
</evidence>
<feature type="domain" description="Seven-in-absentia protein TRAF-like" evidence="5">
    <location>
        <begin position="57"/>
        <end position="133"/>
    </location>
</feature>
<name>A0A8S0S6J4_OLEEU</name>
<keyword evidence="3" id="KW-0863">Zinc-finger</keyword>
<reference evidence="6 7" key="1">
    <citation type="submission" date="2019-12" db="EMBL/GenBank/DDBJ databases">
        <authorList>
            <person name="Alioto T."/>
            <person name="Alioto T."/>
            <person name="Gomez Garrido J."/>
        </authorList>
    </citation>
    <scope>NUCLEOTIDE SEQUENCE [LARGE SCALE GENOMIC DNA]</scope>
</reference>
<evidence type="ECO:0000256" key="2">
    <source>
        <dbReference type="ARBA" id="ARBA00022723"/>
    </source>
</evidence>
<sequence length="141" mass="16191">MARRGCTNEGVIVPNRSTRMGMNHGVLSNTVVRELLECPICMNIKYPPIHQLFNCLHLHAFVHFMGEEHDAKNFNYSLEVGGNDRKLTWQGVPRSIRDSRDTVRESLDGLIIHRNMALFFSRGNSQELKLNVTGRIWEIQS</sequence>
<dbReference type="AlphaFoldDB" id="A0A8S0S6J4"/>
<protein>
    <submittedName>
        <fullName evidence="6">E3 ubiquitin- ligase SINAT2-like</fullName>
    </submittedName>
</protein>
<dbReference type="PANTHER" id="PTHR10315:SF118">
    <property type="entry name" value="RING-TYPE E3 UBIQUITIN TRANSFERASE"/>
    <property type="match status" value="1"/>
</dbReference>
<organism evidence="6 7">
    <name type="scientific">Olea europaea subsp. europaea</name>
    <dbReference type="NCBI Taxonomy" id="158383"/>
    <lineage>
        <taxon>Eukaryota</taxon>
        <taxon>Viridiplantae</taxon>
        <taxon>Streptophyta</taxon>
        <taxon>Embryophyta</taxon>
        <taxon>Tracheophyta</taxon>
        <taxon>Spermatophyta</taxon>
        <taxon>Magnoliopsida</taxon>
        <taxon>eudicotyledons</taxon>
        <taxon>Gunneridae</taxon>
        <taxon>Pentapetalae</taxon>
        <taxon>asterids</taxon>
        <taxon>lamiids</taxon>
        <taxon>Lamiales</taxon>
        <taxon>Oleaceae</taxon>
        <taxon>Oleeae</taxon>
        <taxon>Olea</taxon>
    </lineage>
</organism>
<gene>
    <name evidence="6" type="ORF">OLEA9_A086633</name>
</gene>
<comment type="caution">
    <text evidence="6">The sequence shown here is derived from an EMBL/GenBank/DDBJ whole genome shotgun (WGS) entry which is preliminary data.</text>
</comment>
<accession>A0A8S0S6J4</accession>
<comment type="similarity">
    <text evidence="1">Belongs to the SINA (Seven in absentia) family.</text>
</comment>
<dbReference type="InterPro" id="IPR018121">
    <property type="entry name" value="7-in-absentia-prot_TRAF-dom"/>
</dbReference>
<keyword evidence="2" id="KW-0479">Metal-binding</keyword>
<keyword evidence="7" id="KW-1185">Reference proteome</keyword>
<evidence type="ECO:0000259" key="5">
    <source>
        <dbReference type="Pfam" id="PF03145"/>
    </source>
</evidence>
<keyword evidence="4" id="KW-0862">Zinc</keyword>
<dbReference type="GO" id="GO:0008270">
    <property type="term" value="F:zinc ion binding"/>
    <property type="evidence" value="ECO:0007669"/>
    <property type="project" value="UniProtKB-KW"/>
</dbReference>
<evidence type="ECO:0000313" key="7">
    <source>
        <dbReference type="Proteomes" id="UP000594638"/>
    </source>
</evidence>
<dbReference type="GO" id="GO:0006511">
    <property type="term" value="P:ubiquitin-dependent protein catabolic process"/>
    <property type="evidence" value="ECO:0007669"/>
    <property type="project" value="InterPro"/>
</dbReference>
<evidence type="ECO:0000256" key="3">
    <source>
        <dbReference type="ARBA" id="ARBA00022771"/>
    </source>
</evidence>
<evidence type="ECO:0000313" key="6">
    <source>
        <dbReference type="EMBL" id="CAA2987360.1"/>
    </source>
</evidence>
<dbReference type="GO" id="GO:0016874">
    <property type="term" value="F:ligase activity"/>
    <property type="evidence" value="ECO:0007669"/>
    <property type="project" value="UniProtKB-KW"/>
</dbReference>
<dbReference type="SUPFAM" id="SSF49599">
    <property type="entry name" value="TRAF domain-like"/>
    <property type="match status" value="1"/>
</dbReference>
<dbReference type="OrthoDB" id="886377at2759"/>
<keyword evidence="6" id="KW-0436">Ligase</keyword>
<dbReference type="Proteomes" id="UP000594638">
    <property type="component" value="Unassembled WGS sequence"/>
</dbReference>
<dbReference type="Pfam" id="PF03145">
    <property type="entry name" value="Sina_TRAF"/>
    <property type="match status" value="1"/>
</dbReference>
<dbReference type="EMBL" id="CACTIH010003919">
    <property type="protein sequence ID" value="CAA2987360.1"/>
    <property type="molecule type" value="Genomic_DNA"/>
</dbReference>
<evidence type="ECO:0000256" key="4">
    <source>
        <dbReference type="ARBA" id="ARBA00022833"/>
    </source>
</evidence>
<dbReference type="PANTHER" id="PTHR10315">
    <property type="entry name" value="E3 UBIQUITIN PROTEIN LIGASE SIAH"/>
    <property type="match status" value="1"/>
</dbReference>
<dbReference type="GO" id="GO:0005737">
    <property type="term" value="C:cytoplasm"/>
    <property type="evidence" value="ECO:0007669"/>
    <property type="project" value="InterPro"/>
</dbReference>
<dbReference type="InterPro" id="IPR052088">
    <property type="entry name" value="E3_ubiquitin-ligase_SINA"/>
</dbReference>
<dbReference type="Gramene" id="OE9A086633T1">
    <property type="protein sequence ID" value="OE9A086633C1"/>
    <property type="gene ID" value="OE9A086633"/>
</dbReference>
<dbReference type="GO" id="GO:0061630">
    <property type="term" value="F:ubiquitin protein ligase activity"/>
    <property type="evidence" value="ECO:0007669"/>
    <property type="project" value="TreeGrafter"/>
</dbReference>